<evidence type="ECO:0000259" key="2">
    <source>
        <dbReference type="Pfam" id="PF04717"/>
    </source>
</evidence>
<name>A0A931MYY4_9NOCA</name>
<feature type="region of interest" description="Disordered" evidence="1">
    <location>
        <begin position="101"/>
        <end position="126"/>
    </location>
</feature>
<dbReference type="SUPFAM" id="SSF69255">
    <property type="entry name" value="gp5 N-terminal domain-like"/>
    <property type="match status" value="1"/>
</dbReference>
<reference evidence="3" key="1">
    <citation type="submission" date="2020-11" db="EMBL/GenBank/DDBJ databases">
        <title>Nocardia NEAU-351.nov., a novel actinomycete isolated from the cow dung.</title>
        <authorList>
            <person name="Zhang X."/>
        </authorList>
    </citation>
    <scope>NUCLEOTIDE SEQUENCE</scope>
    <source>
        <strain evidence="3">NEAU-351</strain>
    </source>
</reference>
<protein>
    <recommendedName>
        <fullName evidence="2">Gp5/Type VI secretion system Vgr protein OB-fold domain-containing protein</fullName>
    </recommendedName>
</protein>
<sequence>MDLERALGDLTEQLHHRYFGKYRGIVVDNADPHHLGRLRLRVPNALGPDVVTGWASACIPYGGLDQQGCLFIPAVGAGAWVEFEGGDREFPIWTGAYVSRPDGSSEAPKPNDADGSTTAIGSDPASRKTIKTAAGHTLQFEDAPGREAVYVQDGAHGHRITLDGSGVVVTVGGAGHSISIDASGITVQYKGGDSLQIDASGIHLGGAVQHLVHGDVFKANVATFMAALMTHTHIGNMGAPTSPPVKPMTLDVPLSTKHTVG</sequence>
<organism evidence="3 4">
    <name type="scientific">Nocardia bovistercoris</name>
    <dbReference type="NCBI Taxonomy" id="2785916"/>
    <lineage>
        <taxon>Bacteria</taxon>
        <taxon>Bacillati</taxon>
        <taxon>Actinomycetota</taxon>
        <taxon>Actinomycetes</taxon>
        <taxon>Mycobacteriales</taxon>
        <taxon>Nocardiaceae</taxon>
        <taxon>Nocardia</taxon>
    </lineage>
</organism>
<feature type="domain" description="Gp5/Type VI secretion system Vgr protein OB-fold" evidence="2">
    <location>
        <begin position="22"/>
        <end position="96"/>
    </location>
</feature>
<dbReference type="Pfam" id="PF04717">
    <property type="entry name" value="Phage_base_V"/>
    <property type="match status" value="1"/>
</dbReference>
<keyword evidence="4" id="KW-1185">Reference proteome</keyword>
<evidence type="ECO:0000313" key="4">
    <source>
        <dbReference type="Proteomes" id="UP000655751"/>
    </source>
</evidence>
<proteinExistence type="predicted"/>
<dbReference type="Proteomes" id="UP000655751">
    <property type="component" value="Unassembled WGS sequence"/>
</dbReference>
<dbReference type="RefSeq" id="WP_196147915.1">
    <property type="nucleotide sequence ID" value="NZ_JADMLG010000002.1"/>
</dbReference>
<evidence type="ECO:0000256" key="1">
    <source>
        <dbReference type="SAM" id="MobiDB-lite"/>
    </source>
</evidence>
<dbReference type="AlphaFoldDB" id="A0A931MYY4"/>
<accession>A0A931MYY4</accession>
<feature type="region of interest" description="Disordered" evidence="1">
    <location>
        <begin position="241"/>
        <end position="261"/>
    </location>
</feature>
<evidence type="ECO:0000313" key="3">
    <source>
        <dbReference type="EMBL" id="MBH0775550.1"/>
    </source>
</evidence>
<dbReference type="InterPro" id="IPR006531">
    <property type="entry name" value="Gp5/Vgr_OB"/>
</dbReference>
<dbReference type="EMBL" id="JADMLG010000002">
    <property type="protein sequence ID" value="MBH0775550.1"/>
    <property type="molecule type" value="Genomic_DNA"/>
</dbReference>
<gene>
    <name evidence="3" type="ORF">IT779_04500</name>
</gene>
<comment type="caution">
    <text evidence="3">The sequence shown here is derived from an EMBL/GenBank/DDBJ whole genome shotgun (WGS) entry which is preliminary data.</text>
</comment>